<sequence>MKTTLLKKTSAIITFSILGPAFANANLFVYEGFNYGGSSMDINGVSVGGGALGLSGAYSTSTGTSGNGNVQASTYNPTGLEFSNIQTTGGSLYQNVSPTILQDKEYVYSHASFDTVATGTVYQSMLARVDSNNLANATLGKDPSNSGISDLRAQDTSDIIGNGNGYMSAQTKRPNQGGVKVGAYYSANGSISGSGSINLSEVYLFVSRYTNVGGAGGGEANMWVFNETSYDSWQANGGLESDMNTYALISTSNSSTDTITLSDSQSMRIATAEFSVDFNSGADNYDNTGEISTSYDEIRFGSSLGDVISTIPEPSQYSLIAGILFMSLAVLRRRK</sequence>
<evidence type="ECO:0000256" key="1">
    <source>
        <dbReference type="SAM" id="SignalP"/>
    </source>
</evidence>
<feature type="signal peptide" evidence="1">
    <location>
        <begin position="1"/>
        <end position="25"/>
    </location>
</feature>
<evidence type="ECO:0000313" key="2">
    <source>
        <dbReference type="EMBL" id="MBC2602849.1"/>
    </source>
</evidence>
<evidence type="ECO:0000313" key="3">
    <source>
        <dbReference type="Proteomes" id="UP000525652"/>
    </source>
</evidence>
<evidence type="ECO:0008006" key="4">
    <source>
        <dbReference type="Google" id="ProtNLM"/>
    </source>
</evidence>
<gene>
    <name evidence="2" type="ORF">H5P30_13780</name>
</gene>
<keyword evidence="3" id="KW-1185">Reference proteome</keyword>
<comment type="caution">
    <text evidence="2">The sequence shown here is derived from an EMBL/GenBank/DDBJ whole genome shotgun (WGS) entry which is preliminary data.</text>
</comment>
<keyword evidence="1" id="KW-0732">Signal</keyword>
<accession>A0A7X1AZM8</accession>
<dbReference type="AlphaFoldDB" id="A0A7X1AZM8"/>
<dbReference type="RefSeq" id="WP_185693515.1">
    <property type="nucleotide sequence ID" value="NZ_JACHVA010000102.1"/>
</dbReference>
<feature type="chain" id="PRO_5030725787" description="PEP-CTERM sorting domain-containing protein" evidence="1">
    <location>
        <begin position="26"/>
        <end position="335"/>
    </location>
</feature>
<protein>
    <recommendedName>
        <fullName evidence="4">PEP-CTERM sorting domain-containing protein</fullName>
    </recommendedName>
</protein>
<dbReference type="EMBL" id="JACHVA010000102">
    <property type="protein sequence ID" value="MBC2602849.1"/>
    <property type="molecule type" value="Genomic_DNA"/>
</dbReference>
<dbReference type="Proteomes" id="UP000525652">
    <property type="component" value="Unassembled WGS sequence"/>
</dbReference>
<organism evidence="2 3">
    <name type="scientific">Puniceicoccus vermicola</name>
    <dbReference type="NCBI Taxonomy" id="388746"/>
    <lineage>
        <taxon>Bacteria</taxon>
        <taxon>Pseudomonadati</taxon>
        <taxon>Verrucomicrobiota</taxon>
        <taxon>Opitutia</taxon>
        <taxon>Puniceicoccales</taxon>
        <taxon>Puniceicoccaceae</taxon>
        <taxon>Puniceicoccus</taxon>
    </lineage>
</organism>
<name>A0A7X1AZM8_9BACT</name>
<proteinExistence type="predicted"/>
<reference evidence="2 3" key="1">
    <citation type="submission" date="2020-07" db="EMBL/GenBank/DDBJ databases">
        <authorList>
            <person name="Feng X."/>
        </authorList>
    </citation>
    <scope>NUCLEOTIDE SEQUENCE [LARGE SCALE GENOMIC DNA]</scope>
    <source>
        <strain evidence="2 3">JCM14086</strain>
    </source>
</reference>